<feature type="compositionally biased region" description="Basic and acidic residues" evidence="1">
    <location>
        <begin position="36"/>
        <end position="47"/>
    </location>
</feature>
<dbReference type="Proteomes" id="UP000287651">
    <property type="component" value="Unassembled WGS sequence"/>
</dbReference>
<dbReference type="EMBL" id="AMZH03002404">
    <property type="protein sequence ID" value="RRT75685.1"/>
    <property type="molecule type" value="Genomic_DNA"/>
</dbReference>
<sequence length="160" mass="17672">MGDRPTDRTENASYRTTDLSQVRSAPPTCRRTPRYQGDKHGERHDGMAKGATAWGHVGNLPNPTSLQEPAADPNGTTPSSPGLPHSNIRPSKLNHESLLIRTSSTLCRRDCEAGDLAHMGLDQQRLTQHTRRRDASTRQAPEKSLSYLNGVEIKLRLTLV</sequence>
<feature type="compositionally biased region" description="Polar residues" evidence="1">
    <location>
        <begin position="11"/>
        <end position="23"/>
    </location>
</feature>
<evidence type="ECO:0000313" key="2">
    <source>
        <dbReference type="EMBL" id="RRT75685.1"/>
    </source>
</evidence>
<reference evidence="2 3" key="1">
    <citation type="journal article" date="2014" name="Agronomy (Basel)">
        <title>A Draft Genome Sequence for Ensete ventricosum, the Drought-Tolerant Tree Against Hunger.</title>
        <authorList>
            <person name="Harrison J."/>
            <person name="Moore K.A."/>
            <person name="Paszkiewicz K."/>
            <person name="Jones T."/>
            <person name="Grant M."/>
            <person name="Ambacheew D."/>
            <person name="Muzemil S."/>
            <person name="Studholme D.J."/>
        </authorList>
    </citation>
    <scope>NUCLEOTIDE SEQUENCE [LARGE SCALE GENOMIC DNA]</scope>
</reference>
<evidence type="ECO:0000313" key="3">
    <source>
        <dbReference type="Proteomes" id="UP000287651"/>
    </source>
</evidence>
<accession>A0A427AHH8</accession>
<proteinExistence type="predicted"/>
<name>A0A427AHH8_ENSVE</name>
<evidence type="ECO:0000256" key="1">
    <source>
        <dbReference type="SAM" id="MobiDB-lite"/>
    </source>
</evidence>
<protein>
    <submittedName>
        <fullName evidence="2">Uncharacterized protein</fullName>
    </submittedName>
</protein>
<organism evidence="2 3">
    <name type="scientific">Ensete ventricosum</name>
    <name type="common">Abyssinian banana</name>
    <name type="synonym">Musa ensete</name>
    <dbReference type="NCBI Taxonomy" id="4639"/>
    <lineage>
        <taxon>Eukaryota</taxon>
        <taxon>Viridiplantae</taxon>
        <taxon>Streptophyta</taxon>
        <taxon>Embryophyta</taxon>
        <taxon>Tracheophyta</taxon>
        <taxon>Spermatophyta</taxon>
        <taxon>Magnoliopsida</taxon>
        <taxon>Liliopsida</taxon>
        <taxon>Zingiberales</taxon>
        <taxon>Musaceae</taxon>
        <taxon>Ensete</taxon>
    </lineage>
</organism>
<feature type="compositionally biased region" description="Basic and acidic residues" evidence="1">
    <location>
        <begin position="1"/>
        <end position="10"/>
    </location>
</feature>
<feature type="region of interest" description="Disordered" evidence="1">
    <location>
        <begin position="1"/>
        <end position="94"/>
    </location>
</feature>
<comment type="caution">
    <text evidence="2">The sequence shown here is derived from an EMBL/GenBank/DDBJ whole genome shotgun (WGS) entry which is preliminary data.</text>
</comment>
<gene>
    <name evidence="2" type="ORF">B296_00030988</name>
</gene>
<dbReference type="AlphaFoldDB" id="A0A427AHH8"/>